<dbReference type="Gene3D" id="3.30.1310.10">
    <property type="entry name" value="Nucleoid-associated protein YbaB-like domain"/>
    <property type="match status" value="1"/>
</dbReference>
<organism evidence="1 2">
    <name type="scientific">Amycolatopsis taiwanensis</name>
    <dbReference type="NCBI Taxonomy" id="342230"/>
    <lineage>
        <taxon>Bacteria</taxon>
        <taxon>Bacillati</taxon>
        <taxon>Actinomycetota</taxon>
        <taxon>Actinomycetes</taxon>
        <taxon>Pseudonocardiales</taxon>
        <taxon>Pseudonocardiaceae</taxon>
        <taxon>Amycolatopsis</taxon>
    </lineage>
</organism>
<accession>A0A9W6QYR8</accession>
<evidence type="ECO:0008006" key="3">
    <source>
        <dbReference type="Google" id="ProtNLM"/>
    </source>
</evidence>
<protein>
    <recommendedName>
        <fullName evidence="3">YbaB/EbfC DNA-binding family protein</fullName>
    </recommendedName>
</protein>
<proteinExistence type="predicted"/>
<evidence type="ECO:0000313" key="1">
    <source>
        <dbReference type="EMBL" id="GLY66469.1"/>
    </source>
</evidence>
<dbReference type="GO" id="GO:0003677">
    <property type="term" value="F:DNA binding"/>
    <property type="evidence" value="ECO:0007669"/>
    <property type="project" value="InterPro"/>
</dbReference>
<dbReference type="Pfam" id="PF02575">
    <property type="entry name" value="YbaB_DNA_bd"/>
    <property type="match status" value="1"/>
</dbReference>
<dbReference type="EMBL" id="BSTI01000006">
    <property type="protein sequence ID" value="GLY66469.1"/>
    <property type="molecule type" value="Genomic_DNA"/>
</dbReference>
<dbReference type="InterPro" id="IPR036894">
    <property type="entry name" value="YbaB-like_sf"/>
</dbReference>
<dbReference type="InterPro" id="IPR004401">
    <property type="entry name" value="YbaB/EbfC"/>
</dbReference>
<evidence type="ECO:0000313" key="2">
    <source>
        <dbReference type="Proteomes" id="UP001165136"/>
    </source>
</evidence>
<keyword evidence="2" id="KW-1185">Reference proteome</keyword>
<dbReference type="Proteomes" id="UP001165136">
    <property type="component" value="Unassembled WGS sequence"/>
</dbReference>
<comment type="caution">
    <text evidence="1">The sequence shown here is derived from an EMBL/GenBank/DDBJ whole genome shotgun (WGS) entry which is preliminary data.</text>
</comment>
<dbReference type="AlphaFoldDB" id="A0A9W6QYR8"/>
<reference evidence="1" key="1">
    <citation type="submission" date="2023-03" db="EMBL/GenBank/DDBJ databases">
        <title>Amycolatopsis taiwanensis NBRC 103393.</title>
        <authorList>
            <person name="Ichikawa N."/>
            <person name="Sato H."/>
            <person name="Tonouchi N."/>
        </authorList>
    </citation>
    <scope>NUCLEOTIDE SEQUENCE</scope>
    <source>
        <strain evidence="1">NBRC 103393</strain>
    </source>
</reference>
<gene>
    <name evidence="1" type="ORF">Atai01_30880</name>
</gene>
<sequence length="98" mass="9997">MSITGNARRDGVSVEVLPGGALRSLELSPDAVRGGGTALARNILALVREAAAEANQRAKSAVADLGGLREDELAGLGLTQEAGLTETAESTTPGTWRL</sequence>
<dbReference type="RefSeq" id="WP_027944877.1">
    <property type="nucleotide sequence ID" value="NZ_BSTI01000006.1"/>
</dbReference>
<name>A0A9W6QYR8_9PSEU</name>